<proteinExistence type="predicted"/>
<dbReference type="InParanoid" id="A0A136JB58"/>
<dbReference type="Proteomes" id="UP000070501">
    <property type="component" value="Unassembled WGS sequence"/>
</dbReference>
<evidence type="ECO:0000313" key="1">
    <source>
        <dbReference type="EMBL" id="KXJ94419.1"/>
    </source>
</evidence>
<gene>
    <name evidence="1" type="ORF">Micbo1qcDRAFT_44048</name>
</gene>
<dbReference type="EMBL" id="KQ964247">
    <property type="protein sequence ID" value="KXJ94419.1"/>
    <property type="molecule type" value="Genomic_DNA"/>
</dbReference>
<organism evidence="1 2">
    <name type="scientific">Microdochium bolleyi</name>
    <dbReference type="NCBI Taxonomy" id="196109"/>
    <lineage>
        <taxon>Eukaryota</taxon>
        <taxon>Fungi</taxon>
        <taxon>Dikarya</taxon>
        <taxon>Ascomycota</taxon>
        <taxon>Pezizomycotina</taxon>
        <taxon>Sordariomycetes</taxon>
        <taxon>Xylariomycetidae</taxon>
        <taxon>Xylariales</taxon>
        <taxon>Microdochiaceae</taxon>
        <taxon>Microdochium</taxon>
    </lineage>
</organism>
<protein>
    <submittedName>
        <fullName evidence="1">Uncharacterized protein</fullName>
    </submittedName>
</protein>
<keyword evidence="2" id="KW-1185">Reference proteome</keyword>
<name>A0A136JB58_9PEZI</name>
<evidence type="ECO:0000313" key="2">
    <source>
        <dbReference type="Proteomes" id="UP000070501"/>
    </source>
</evidence>
<sequence length="100" mass="11501">MLRPSRPRRARQPHILVELDTTISSLHKHNRTLGGTARVSRRRPPLLAEIRPPFEVDPDACIFTFPLLLGTFCAELAPDWWTGRNCNRLFQALQSPCWRG</sequence>
<accession>A0A136JB58</accession>
<reference evidence="2" key="1">
    <citation type="submission" date="2016-02" db="EMBL/GenBank/DDBJ databases">
        <title>Draft genome sequence of Microdochium bolleyi, a fungal endophyte of beachgrass.</title>
        <authorList>
            <consortium name="DOE Joint Genome Institute"/>
            <person name="David A.S."/>
            <person name="May G."/>
            <person name="Haridas S."/>
            <person name="Lim J."/>
            <person name="Wang M."/>
            <person name="Labutti K."/>
            <person name="Lipzen A."/>
            <person name="Barry K."/>
            <person name="Grigoriev I.V."/>
        </authorList>
    </citation>
    <scope>NUCLEOTIDE SEQUENCE [LARGE SCALE GENOMIC DNA]</scope>
    <source>
        <strain evidence="2">J235TASD1</strain>
    </source>
</reference>
<dbReference type="AlphaFoldDB" id="A0A136JB58"/>